<gene>
    <name evidence="9" type="ORF">CYJ76_07555</name>
</gene>
<reference evidence="9 10" key="1">
    <citation type="submission" date="2017-12" db="EMBL/GenBank/DDBJ databases">
        <title>Phylogenetic diversity of female urinary microbiome.</title>
        <authorList>
            <person name="Thomas-White K."/>
            <person name="Wolfe A.J."/>
        </authorList>
    </citation>
    <scope>NUCLEOTIDE SEQUENCE [LARGE SCALE GENOMIC DNA]</scope>
    <source>
        <strain evidence="9 10">UMB1298</strain>
    </source>
</reference>
<name>A0A2I1P9Z0_9MICO</name>
<feature type="transmembrane region" description="Helical" evidence="7">
    <location>
        <begin position="9"/>
        <end position="29"/>
    </location>
</feature>
<dbReference type="CDD" id="cd06261">
    <property type="entry name" value="TM_PBP2"/>
    <property type="match status" value="1"/>
</dbReference>
<keyword evidence="10" id="KW-1185">Reference proteome</keyword>
<evidence type="ECO:0000313" key="9">
    <source>
        <dbReference type="EMBL" id="PKZ41411.1"/>
    </source>
</evidence>
<sequence>MLVYILRRLAISAAVIFTVILITFVVFFLGPSDPAGAICGESPSCTPERVDQIAEALGLNVPPQQQFKDFIGGIFMGREISNGGFTKVCEAPCLGWSYYRNAPVTDLVLAAFPVTASLVFGGMVVYVVIALVAGVVAAKYRGTFIDRIIVGFSQTVSSIPYYVCALIFFLYAMVFTGIVPRSAWVEPWKDPVAWFLGLIGVWLFYGTWASASYIRYVRASMIDVQNSDYVRTARAKGLGETTVSYKHALRAAIAPFVTLVGLSVSAELMGAIFTETIFGLPGMGKLAIESFGHDDLPVIAGTVIVGAVLVTLGNLIVDLLYGVIDPRVRLQ</sequence>
<keyword evidence="3" id="KW-1003">Cell membrane</keyword>
<evidence type="ECO:0000256" key="1">
    <source>
        <dbReference type="ARBA" id="ARBA00004651"/>
    </source>
</evidence>
<evidence type="ECO:0000256" key="4">
    <source>
        <dbReference type="ARBA" id="ARBA00022692"/>
    </source>
</evidence>
<dbReference type="InterPro" id="IPR045621">
    <property type="entry name" value="BPD_transp_1_N"/>
</dbReference>
<dbReference type="RefSeq" id="WP_101849720.1">
    <property type="nucleotide sequence ID" value="NZ_JBHLVH010000019.1"/>
</dbReference>
<dbReference type="Pfam" id="PF00528">
    <property type="entry name" value="BPD_transp_1"/>
    <property type="match status" value="1"/>
</dbReference>
<keyword evidence="4 7" id="KW-0812">Transmembrane</keyword>
<feature type="transmembrane region" description="Helical" evidence="7">
    <location>
        <begin position="256"/>
        <end position="278"/>
    </location>
</feature>
<dbReference type="GO" id="GO:0055085">
    <property type="term" value="P:transmembrane transport"/>
    <property type="evidence" value="ECO:0007669"/>
    <property type="project" value="InterPro"/>
</dbReference>
<evidence type="ECO:0000256" key="3">
    <source>
        <dbReference type="ARBA" id="ARBA00022475"/>
    </source>
</evidence>
<keyword evidence="6 7" id="KW-0472">Membrane</keyword>
<keyword evidence="2 7" id="KW-0813">Transport</keyword>
<dbReference type="SUPFAM" id="SSF161098">
    <property type="entry name" value="MetI-like"/>
    <property type="match status" value="1"/>
</dbReference>
<feature type="transmembrane region" description="Helical" evidence="7">
    <location>
        <begin position="298"/>
        <end position="324"/>
    </location>
</feature>
<evidence type="ECO:0000313" key="10">
    <source>
        <dbReference type="Proteomes" id="UP000234206"/>
    </source>
</evidence>
<dbReference type="Pfam" id="PF19300">
    <property type="entry name" value="BPD_transp_1_N"/>
    <property type="match status" value="1"/>
</dbReference>
<dbReference type="Gene3D" id="1.10.3720.10">
    <property type="entry name" value="MetI-like"/>
    <property type="match status" value="1"/>
</dbReference>
<protein>
    <submittedName>
        <fullName evidence="9">ABC transporter permease</fullName>
    </submittedName>
</protein>
<dbReference type="PROSITE" id="PS50928">
    <property type="entry name" value="ABC_TM1"/>
    <property type="match status" value="1"/>
</dbReference>
<comment type="similarity">
    <text evidence="7">Belongs to the binding-protein-dependent transport system permease family.</text>
</comment>
<dbReference type="Proteomes" id="UP000234206">
    <property type="component" value="Unassembled WGS sequence"/>
</dbReference>
<dbReference type="EMBL" id="PKIZ01000013">
    <property type="protein sequence ID" value="PKZ41411.1"/>
    <property type="molecule type" value="Genomic_DNA"/>
</dbReference>
<dbReference type="InterPro" id="IPR035906">
    <property type="entry name" value="MetI-like_sf"/>
</dbReference>
<dbReference type="OrthoDB" id="147639at2"/>
<evidence type="ECO:0000256" key="2">
    <source>
        <dbReference type="ARBA" id="ARBA00022448"/>
    </source>
</evidence>
<comment type="subcellular location">
    <subcellularLocation>
        <location evidence="1 7">Cell membrane</location>
        <topology evidence="1 7">Multi-pass membrane protein</topology>
    </subcellularLocation>
</comment>
<dbReference type="GO" id="GO:0005886">
    <property type="term" value="C:plasma membrane"/>
    <property type="evidence" value="ECO:0007669"/>
    <property type="project" value="UniProtKB-SubCell"/>
</dbReference>
<dbReference type="AlphaFoldDB" id="A0A2I1P9Z0"/>
<feature type="transmembrane region" description="Helical" evidence="7">
    <location>
        <begin position="192"/>
        <end position="211"/>
    </location>
</feature>
<evidence type="ECO:0000256" key="7">
    <source>
        <dbReference type="RuleBase" id="RU363032"/>
    </source>
</evidence>
<dbReference type="InterPro" id="IPR000515">
    <property type="entry name" value="MetI-like"/>
</dbReference>
<proteinExistence type="inferred from homology"/>
<feature type="domain" description="ABC transmembrane type-1" evidence="8">
    <location>
        <begin position="112"/>
        <end position="321"/>
    </location>
</feature>
<accession>A0A2I1P9Z0</accession>
<dbReference type="PANTHER" id="PTHR30465:SF0">
    <property type="entry name" value="OLIGOPEPTIDE TRANSPORT SYSTEM PERMEASE PROTEIN APPB"/>
    <property type="match status" value="1"/>
</dbReference>
<feature type="transmembrane region" description="Helical" evidence="7">
    <location>
        <begin position="107"/>
        <end position="138"/>
    </location>
</feature>
<keyword evidence="5 7" id="KW-1133">Transmembrane helix</keyword>
<dbReference type="PANTHER" id="PTHR30465">
    <property type="entry name" value="INNER MEMBRANE ABC TRANSPORTER"/>
    <property type="match status" value="1"/>
</dbReference>
<evidence type="ECO:0000256" key="5">
    <source>
        <dbReference type="ARBA" id="ARBA00022989"/>
    </source>
</evidence>
<organism evidence="9 10">
    <name type="scientific">Kytococcus schroeteri</name>
    <dbReference type="NCBI Taxonomy" id="138300"/>
    <lineage>
        <taxon>Bacteria</taxon>
        <taxon>Bacillati</taxon>
        <taxon>Actinomycetota</taxon>
        <taxon>Actinomycetes</taxon>
        <taxon>Micrococcales</taxon>
        <taxon>Kytococcaceae</taxon>
        <taxon>Kytococcus</taxon>
    </lineage>
</organism>
<evidence type="ECO:0000259" key="8">
    <source>
        <dbReference type="PROSITE" id="PS50928"/>
    </source>
</evidence>
<comment type="caution">
    <text evidence="9">The sequence shown here is derived from an EMBL/GenBank/DDBJ whole genome shotgun (WGS) entry which is preliminary data.</text>
</comment>
<evidence type="ECO:0000256" key="6">
    <source>
        <dbReference type="ARBA" id="ARBA00023136"/>
    </source>
</evidence>
<feature type="transmembrane region" description="Helical" evidence="7">
    <location>
        <begin position="159"/>
        <end position="180"/>
    </location>
</feature>